<organism evidence="2 3">
    <name type="scientific">Nocardia donostiensis</name>
    <dbReference type="NCBI Taxonomy" id="1538463"/>
    <lineage>
        <taxon>Bacteria</taxon>
        <taxon>Bacillati</taxon>
        <taxon>Actinomycetota</taxon>
        <taxon>Actinomycetes</taxon>
        <taxon>Mycobacteriales</taxon>
        <taxon>Nocardiaceae</taxon>
        <taxon>Nocardia</taxon>
    </lineage>
</organism>
<keyword evidence="1" id="KW-0472">Membrane</keyword>
<keyword evidence="1" id="KW-0812">Transmembrane</keyword>
<reference evidence="2 3" key="1">
    <citation type="journal article" date="2016" name="Antonie Van Leeuwenhoek">
        <title>Nocardia donostiensis sp. nov., isolated from human respiratory specimens.</title>
        <authorList>
            <person name="Ercibengoa M."/>
            <person name="Bell M."/>
            <person name="Marimon J.M."/>
            <person name="Humrighouse B."/>
            <person name="Klenk H.P."/>
            <person name="Potter G."/>
            <person name="Perez-Trallero E."/>
        </authorList>
    </citation>
    <scope>NUCLEOTIDE SEQUENCE [LARGE SCALE GENOMIC DNA]</scope>
    <source>
        <strain evidence="2 3">X1655</strain>
    </source>
</reference>
<dbReference type="AlphaFoldDB" id="A0A1W0B605"/>
<sequence>MNISEGVVGVITRTADATTAAAGAVSGAAVNGVISGIQGAVSGAKSGLSEGSRSTPAAVLTMAAVGAAGLVDWPVLLGVGGTALLVRRLGQQSGRSRATPSKR</sequence>
<name>A0A1W0B605_9NOCA</name>
<gene>
    <name evidence="2" type="ORF">B0T46_12040</name>
</gene>
<dbReference type="Proteomes" id="UP000188836">
    <property type="component" value="Unassembled WGS sequence"/>
</dbReference>
<evidence type="ECO:0000313" key="3">
    <source>
        <dbReference type="Proteomes" id="UP000188836"/>
    </source>
</evidence>
<evidence type="ECO:0000313" key="2">
    <source>
        <dbReference type="EMBL" id="ONM48436.1"/>
    </source>
</evidence>
<dbReference type="EMBL" id="MUMY01000009">
    <property type="protein sequence ID" value="ONM48436.1"/>
    <property type="molecule type" value="Genomic_DNA"/>
</dbReference>
<dbReference type="RefSeq" id="WP_077116693.1">
    <property type="nucleotide sequence ID" value="NZ_LOKT01000003.1"/>
</dbReference>
<evidence type="ECO:0008006" key="4">
    <source>
        <dbReference type="Google" id="ProtNLM"/>
    </source>
</evidence>
<keyword evidence="1" id="KW-1133">Transmembrane helix</keyword>
<accession>A0A1W0B605</accession>
<evidence type="ECO:0000256" key="1">
    <source>
        <dbReference type="SAM" id="Phobius"/>
    </source>
</evidence>
<proteinExistence type="predicted"/>
<protein>
    <recommendedName>
        <fullName evidence="4">Transmembrane protein</fullName>
    </recommendedName>
</protein>
<feature type="transmembrane region" description="Helical" evidence="1">
    <location>
        <begin position="57"/>
        <end position="86"/>
    </location>
</feature>
<comment type="caution">
    <text evidence="2">The sequence shown here is derived from an EMBL/GenBank/DDBJ whole genome shotgun (WGS) entry which is preliminary data.</text>
</comment>
<keyword evidence="3" id="KW-1185">Reference proteome</keyword>